<evidence type="ECO:0000313" key="2">
    <source>
        <dbReference type="EMBL" id="KAK8481829.1"/>
    </source>
</evidence>
<accession>A0ABR1ZMH0</accession>
<keyword evidence="3" id="KW-1185">Reference proteome</keyword>
<feature type="region of interest" description="Disordered" evidence="1">
    <location>
        <begin position="34"/>
        <end position="65"/>
    </location>
</feature>
<protein>
    <submittedName>
        <fullName evidence="2">Uncharacterized protein</fullName>
    </submittedName>
</protein>
<feature type="compositionally biased region" description="Basic and acidic residues" evidence="1">
    <location>
        <begin position="50"/>
        <end position="65"/>
    </location>
</feature>
<proteinExistence type="predicted"/>
<organism evidence="2 3">
    <name type="scientific">Hibiscus sabdariffa</name>
    <name type="common">roselle</name>
    <dbReference type="NCBI Taxonomy" id="183260"/>
    <lineage>
        <taxon>Eukaryota</taxon>
        <taxon>Viridiplantae</taxon>
        <taxon>Streptophyta</taxon>
        <taxon>Embryophyta</taxon>
        <taxon>Tracheophyta</taxon>
        <taxon>Spermatophyta</taxon>
        <taxon>Magnoliopsida</taxon>
        <taxon>eudicotyledons</taxon>
        <taxon>Gunneridae</taxon>
        <taxon>Pentapetalae</taxon>
        <taxon>rosids</taxon>
        <taxon>malvids</taxon>
        <taxon>Malvales</taxon>
        <taxon>Malvaceae</taxon>
        <taxon>Malvoideae</taxon>
        <taxon>Hibiscus</taxon>
    </lineage>
</organism>
<reference evidence="2 3" key="1">
    <citation type="journal article" date="2024" name="G3 (Bethesda)">
        <title>Genome assembly of Hibiscus sabdariffa L. provides insights into metabolisms of medicinal natural products.</title>
        <authorList>
            <person name="Kim T."/>
        </authorList>
    </citation>
    <scope>NUCLEOTIDE SEQUENCE [LARGE SCALE GENOMIC DNA]</scope>
    <source>
        <strain evidence="2">TK-2024</strain>
        <tissue evidence="2">Old leaves</tissue>
    </source>
</reference>
<comment type="caution">
    <text evidence="2">The sequence shown here is derived from an EMBL/GenBank/DDBJ whole genome shotgun (WGS) entry which is preliminary data.</text>
</comment>
<dbReference type="Proteomes" id="UP001396334">
    <property type="component" value="Unassembled WGS sequence"/>
</dbReference>
<evidence type="ECO:0000256" key="1">
    <source>
        <dbReference type="SAM" id="MobiDB-lite"/>
    </source>
</evidence>
<gene>
    <name evidence="2" type="ORF">V6N11_033163</name>
</gene>
<name>A0ABR1ZMH0_9ROSI</name>
<evidence type="ECO:0000313" key="3">
    <source>
        <dbReference type="Proteomes" id="UP001396334"/>
    </source>
</evidence>
<dbReference type="EMBL" id="JBBPBN010000847">
    <property type="protein sequence ID" value="KAK8481829.1"/>
    <property type="molecule type" value="Genomic_DNA"/>
</dbReference>
<sequence length="210" mass="22613">MNLMTSSVGLTHRTCSLDITLNNNLGDPVFPPFGPNNDPWPGKELNPPKLCDKSLEDRPAGKEDLSDVQVVEASESGTSVGHSVSIEPVFDSTTRLLSIKPKLVACLGSKSLTPNKAKSVSRKNWGSLCSQFVPKWTSSSGKNVGSAFREVGHLTGSAKDRIEADASGVNLEANLDEARASVQVCEDLALHFDGDKEVILRKFLELEKHG</sequence>